<keyword evidence="2" id="KW-0808">Transferase</keyword>
<organism evidence="6">
    <name type="scientific">mine drainage metagenome</name>
    <dbReference type="NCBI Taxonomy" id="410659"/>
    <lineage>
        <taxon>unclassified sequences</taxon>
        <taxon>metagenomes</taxon>
        <taxon>ecological metagenomes</taxon>
    </lineage>
</organism>
<evidence type="ECO:0000256" key="1">
    <source>
        <dbReference type="ARBA" id="ARBA00004922"/>
    </source>
</evidence>
<evidence type="ECO:0000313" key="6">
    <source>
        <dbReference type="EMBL" id="OIQ76984.1"/>
    </source>
</evidence>
<dbReference type="EMBL" id="MLJW01001724">
    <property type="protein sequence ID" value="OIQ76984.1"/>
    <property type="molecule type" value="Genomic_DNA"/>
</dbReference>
<sequence>MGGSTELVAELLCPALERDPGNIEILNVLIPAVRTLCDWTMLPELERALAARLSTPESLLRRQRPAQFDLMYLESMSATDLRRYAELGTAALAAPLENKRLSTWPGAKAAADGRIRVGYLLADARDHANGFNSMLLYSLHDRSRFEVFVYSTGINDGKEVRKRIEADVEHFVDLNGQRDEAIVRRIADDGIQVLVDLMGHTRDNSLGALALRPAPVQINYLGYPGTSGAPFIDYIIGDPVVTPLEHAAHFSEAIIQLPHCYQANNLSTYGLEPPPPRSELGLPDESFVFCCFNAANKLTPGRFASWMRILDRSPDAVLWLLATKSAVRDNLLEVVSAHGIAPERVIFAAHQPRPEHLRRLQAADLFLDTAPVGAHTTATDALWAGVPVLTVLGETFAARVTASVVRAAGLGDMVMPDEATYEARAIDLVNRPGDVDTLKSRLRDAKATCPLFDMPSRVCELEAAYEAAWARHLEGKPPAAIRLAPPEAQALGT</sequence>
<protein>
    <recommendedName>
        <fullName evidence="5">O-GlcNAc transferase C-terminal domain-containing protein</fullName>
    </recommendedName>
</protein>
<dbReference type="GO" id="GO:0016740">
    <property type="term" value="F:transferase activity"/>
    <property type="evidence" value="ECO:0007669"/>
    <property type="project" value="UniProtKB-KW"/>
</dbReference>
<dbReference type="PANTHER" id="PTHR44998:SF1">
    <property type="entry name" value="UDP-N-ACETYLGLUCOSAMINE--PEPTIDE N-ACETYLGLUCOSAMINYLTRANSFERASE 110 KDA SUBUNIT"/>
    <property type="match status" value="1"/>
</dbReference>
<name>A0A1J5Q139_9ZZZZ</name>
<gene>
    <name evidence="6" type="ORF">GALL_413310</name>
</gene>
<evidence type="ECO:0000256" key="3">
    <source>
        <dbReference type="ARBA" id="ARBA00022737"/>
    </source>
</evidence>
<evidence type="ECO:0000256" key="2">
    <source>
        <dbReference type="ARBA" id="ARBA00022679"/>
    </source>
</evidence>
<keyword evidence="3" id="KW-0677">Repeat</keyword>
<dbReference type="AlphaFoldDB" id="A0A1J5Q139"/>
<comment type="caution">
    <text evidence="6">The sequence shown here is derived from an EMBL/GenBank/DDBJ whole genome shotgun (WGS) entry which is preliminary data.</text>
</comment>
<evidence type="ECO:0000259" key="5">
    <source>
        <dbReference type="Pfam" id="PF13844"/>
    </source>
</evidence>
<dbReference type="Gene3D" id="3.40.50.2000">
    <property type="entry name" value="Glycogen Phosphorylase B"/>
    <property type="match status" value="1"/>
</dbReference>
<proteinExistence type="predicted"/>
<dbReference type="SUPFAM" id="SSF53756">
    <property type="entry name" value="UDP-Glycosyltransferase/glycogen phosphorylase"/>
    <property type="match status" value="1"/>
</dbReference>
<feature type="domain" description="O-GlcNAc transferase C-terminal" evidence="5">
    <location>
        <begin position="103"/>
        <end position="261"/>
    </location>
</feature>
<feature type="domain" description="O-GlcNAc transferase C-terminal" evidence="5">
    <location>
        <begin position="277"/>
        <end position="455"/>
    </location>
</feature>
<dbReference type="InterPro" id="IPR029489">
    <property type="entry name" value="OGT/SEC/SPY_C"/>
</dbReference>
<evidence type="ECO:0000256" key="4">
    <source>
        <dbReference type="ARBA" id="ARBA00022803"/>
    </source>
</evidence>
<dbReference type="PANTHER" id="PTHR44998">
    <property type="match status" value="1"/>
</dbReference>
<dbReference type="Gene3D" id="3.40.50.11380">
    <property type="match status" value="1"/>
</dbReference>
<accession>A0A1J5Q139</accession>
<keyword evidence="4" id="KW-0802">TPR repeat</keyword>
<dbReference type="Pfam" id="PF13844">
    <property type="entry name" value="Glyco_transf_41"/>
    <property type="match status" value="2"/>
</dbReference>
<comment type="pathway">
    <text evidence="1">Protein modification; protein glycosylation.</text>
</comment>
<reference evidence="6" key="1">
    <citation type="submission" date="2016-10" db="EMBL/GenBank/DDBJ databases">
        <title>Sequence of Gallionella enrichment culture.</title>
        <authorList>
            <person name="Poehlein A."/>
            <person name="Muehling M."/>
            <person name="Daniel R."/>
        </authorList>
    </citation>
    <scope>NUCLEOTIDE SEQUENCE</scope>
</reference>